<feature type="DNA-binding region" description="DM" evidence="5">
    <location>
        <begin position="48"/>
        <end position="92"/>
    </location>
</feature>
<reference evidence="8" key="1">
    <citation type="submission" date="2019-11" db="UniProtKB">
        <authorList>
            <consortium name="WormBaseParasite"/>
        </authorList>
    </citation>
    <scope>IDENTIFICATION</scope>
</reference>
<feature type="region of interest" description="Disordered" evidence="6">
    <location>
        <begin position="1"/>
        <end position="48"/>
    </location>
</feature>
<feature type="compositionally biased region" description="Basic and acidic residues" evidence="6">
    <location>
        <begin position="128"/>
        <end position="137"/>
    </location>
</feature>
<evidence type="ECO:0000256" key="6">
    <source>
        <dbReference type="SAM" id="MobiDB-lite"/>
    </source>
</evidence>
<organism evidence="8">
    <name type="scientific">Mesocestoides corti</name>
    <name type="common">Flatworm</name>
    <dbReference type="NCBI Taxonomy" id="53468"/>
    <lineage>
        <taxon>Eukaryota</taxon>
        <taxon>Metazoa</taxon>
        <taxon>Spiralia</taxon>
        <taxon>Lophotrochozoa</taxon>
        <taxon>Platyhelminthes</taxon>
        <taxon>Cestoda</taxon>
        <taxon>Eucestoda</taxon>
        <taxon>Cyclophyllidea</taxon>
        <taxon>Mesocestoididae</taxon>
        <taxon>Mesocestoides</taxon>
    </lineage>
</organism>
<dbReference type="SMART" id="SM00301">
    <property type="entry name" value="DM"/>
    <property type="match status" value="1"/>
</dbReference>
<dbReference type="SUPFAM" id="SSF82927">
    <property type="entry name" value="Cysteine-rich DNA binding domain, (DM domain)"/>
    <property type="match status" value="1"/>
</dbReference>
<proteinExistence type="predicted"/>
<evidence type="ECO:0000256" key="5">
    <source>
        <dbReference type="PROSITE-ProRule" id="PRU00070"/>
    </source>
</evidence>
<dbReference type="GO" id="GO:0006355">
    <property type="term" value="P:regulation of DNA-templated transcription"/>
    <property type="evidence" value="ECO:0007669"/>
    <property type="project" value="InterPro"/>
</dbReference>
<keyword evidence="4 5" id="KW-0539">Nucleus</keyword>
<keyword evidence="2 5" id="KW-0862">Zinc</keyword>
<feature type="region of interest" description="Disordered" evidence="6">
    <location>
        <begin position="108"/>
        <end position="150"/>
    </location>
</feature>
<dbReference type="GO" id="GO:0046872">
    <property type="term" value="F:metal ion binding"/>
    <property type="evidence" value="ECO:0007669"/>
    <property type="project" value="UniProtKB-KW"/>
</dbReference>
<dbReference type="PROSITE" id="PS40000">
    <property type="entry name" value="DM_1"/>
    <property type="match status" value="1"/>
</dbReference>
<dbReference type="GO" id="GO:0043565">
    <property type="term" value="F:sequence-specific DNA binding"/>
    <property type="evidence" value="ECO:0007669"/>
    <property type="project" value="InterPro"/>
</dbReference>
<dbReference type="PROSITE" id="PS50809">
    <property type="entry name" value="DM_2"/>
    <property type="match status" value="1"/>
</dbReference>
<keyword evidence="3 5" id="KW-0238">DNA-binding</keyword>
<dbReference type="AlphaFoldDB" id="A0A5K3FA60"/>
<dbReference type="InterPro" id="IPR001275">
    <property type="entry name" value="DM_DNA-bd"/>
</dbReference>
<evidence type="ECO:0000259" key="7">
    <source>
        <dbReference type="PROSITE" id="PS50809"/>
    </source>
</evidence>
<feature type="compositionally biased region" description="Basic and acidic residues" evidence="6">
    <location>
        <begin position="38"/>
        <end position="47"/>
    </location>
</feature>
<name>A0A5K3FA60_MESCO</name>
<keyword evidence="1 5" id="KW-0479">Metal-binding</keyword>
<protein>
    <submittedName>
        <fullName evidence="8">DM domain-containing protein</fullName>
    </submittedName>
</protein>
<evidence type="ECO:0000256" key="2">
    <source>
        <dbReference type="ARBA" id="ARBA00022833"/>
    </source>
</evidence>
<feature type="compositionally biased region" description="Basic and acidic residues" evidence="6">
    <location>
        <begin position="7"/>
        <end position="16"/>
    </location>
</feature>
<evidence type="ECO:0000256" key="3">
    <source>
        <dbReference type="ARBA" id="ARBA00023125"/>
    </source>
</evidence>
<dbReference type="Pfam" id="PF00751">
    <property type="entry name" value="DM"/>
    <property type="match status" value="1"/>
</dbReference>
<evidence type="ECO:0000256" key="1">
    <source>
        <dbReference type="ARBA" id="ARBA00022723"/>
    </source>
</evidence>
<comment type="subcellular location">
    <subcellularLocation>
        <location evidence="5">Nucleus</location>
    </subcellularLocation>
</comment>
<dbReference type="WBParaSite" id="MCU_006780-RA">
    <property type="protein sequence ID" value="MCU_006780-RA"/>
    <property type="gene ID" value="MCU_006780"/>
</dbReference>
<dbReference type="GO" id="GO:0005634">
    <property type="term" value="C:nucleus"/>
    <property type="evidence" value="ECO:0007669"/>
    <property type="project" value="UniProtKB-SubCell"/>
</dbReference>
<accession>A0A5K3FA60</accession>
<evidence type="ECO:0000313" key="8">
    <source>
        <dbReference type="WBParaSite" id="MCU_006780-RA"/>
    </source>
</evidence>
<dbReference type="Gene3D" id="4.10.1040.10">
    <property type="entry name" value="DM DNA-binding domain"/>
    <property type="match status" value="1"/>
</dbReference>
<sequence length="339" mass="36902">RQIALYRDQKNHHADEGGIAGKLKHGVSRSRVGLGGGKSEHEEEGPHCRRCRNHGKTNPWKGHKKICPFYYCICQQCILITLRKSNEKNLREVVQESNKEIGLKTQGKLGTDEVTFPPPFYTKPTGKPRQEKQKTNEDQEIQPGNQDDYGLRWTSLTASRTSIPPPPPPPMSQIDANFQGSGGTTLVEQEESFYPSRAQQAAAFAAAAAAAVAFQQEAAASRVEAPVPVKQGCQADFGGQFMEEAEYGAMSDAWVCSGDIKCVLTSKDVCGVPLEEFSTQTGGGAFWQSSFSAPRDDDPIRTVDRLPLSTYQQPAGSILVPGASTVHGKSSSHELNNVV</sequence>
<feature type="domain" description="DM" evidence="7">
    <location>
        <begin position="48"/>
        <end position="92"/>
    </location>
</feature>
<evidence type="ECO:0000256" key="4">
    <source>
        <dbReference type="ARBA" id="ARBA00023242"/>
    </source>
</evidence>
<dbReference type="InterPro" id="IPR036407">
    <property type="entry name" value="DM_DNA-bd_sf"/>
</dbReference>